<dbReference type="PANTHER" id="PTHR34215">
    <property type="entry name" value="BLL0784 PROTEIN"/>
    <property type="match status" value="1"/>
</dbReference>
<reference evidence="3" key="1">
    <citation type="journal article" date="2019" name="Int. J. Syst. Evol. Microbiol.">
        <title>The Global Catalogue of Microorganisms (GCM) 10K type strain sequencing project: providing services to taxonomists for standard genome sequencing and annotation.</title>
        <authorList>
            <consortium name="The Broad Institute Genomics Platform"/>
            <consortium name="The Broad Institute Genome Sequencing Center for Infectious Disease"/>
            <person name="Wu L."/>
            <person name="Ma J."/>
        </authorList>
    </citation>
    <scope>NUCLEOTIDE SEQUENCE [LARGE SCALE GENOMIC DNA]</scope>
    <source>
        <strain evidence="3">CGMCC 1.15277</strain>
    </source>
</reference>
<evidence type="ECO:0000313" key="2">
    <source>
        <dbReference type="EMBL" id="MFC6395763.1"/>
    </source>
</evidence>
<organism evidence="2 3">
    <name type="scientific">Luteococcus sanguinis</name>
    <dbReference type="NCBI Taxonomy" id="174038"/>
    <lineage>
        <taxon>Bacteria</taxon>
        <taxon>Bacillati</taxon>
        <taxon>Actinomycetota</taxon>
        <taxon>Actinomycetes</taxon>
        <taxon>Propionibacteriales</taxon>
        <taxon>Propionibacteriaceae</taxon>
        <taxon>Luteococcus</taxon>
    </lineage>
</organism>
<dbReference type="InterPro" id="IPR007393">
    <property type="entry name" value="YlxR_dom"/>
</dbReference>
<keyword evidence="3" id="KW-1185">Reference proteome</keyword>
<dbReference type="Gene3D" id="3.30.1230.10">
    <property type="entry name" value="YlxR-like"/>
    <property type="match status" value="1"/>
</dbReference>
<dbReference type="PANTHER" id="PTHR34215:SF1">
    <property type="entry name" value="YLXR DOMAIN-CONTAINING PROTEIN"/>
    <property type="match status" value="1"/>
</dbReference>
<evidence type="ECO:0000313" key="3">
    <source>
        <dbReference type="Proteomes" id="UP001596266"/>
    </source>
</evidence>
<proteinExistence type="predicted"/>
<gene>
    <name evidence="2" type="ORF">ACFP57_01965</name>
</gene>
<dbReference type="RefSeq" id="WP_343884461.1">
    <property type="nucleotide sequence ID" value="NZ_BAAAKI010000002.1"/>
</dbReference>
<evidence type="ECO:0000259" key="1">
    <source>
        <dbReference type="Pfam" id="PF04296"/>
    </source>
</evidence>
<dbReference type="SUPFAM" id="SSF64376">
    <property type="entry name" value="YlxR-like"/>
    <property type="match status" value="1"/>
</dbReference>
<feature type="domain" description="YlxR" evidence="1">
    <location>
        <begin position="5"/>
        <end position="72"/>
    </location>
</feature>
<dbReference type="InterPro" id="IPR035931">
    <property type="entry name" value="YlxR-like_sf"/>
</dbReference>
<protein>
    <submittedName>
        <fullName evidence="2">YlxR family protein</fullName>
    </submittedName>
</protein>
<name>A0ABW1WZH6_9ACTN</name>
<dbReference type="InterPro" id="IPR037465">
    <property type="entry name" value="YlxR"/>
</dbReference>
<comment type="caution">
    <text evidence="2">The sequence shown here is derived from an EMBL/GenBank/DDBJ whole genome shotgun (WGS) entry which is preliminary data.</text>
</comment>
<sequence>MSPQRTCIGCRHLDEQSALVRHVQVDGVLARDERRRLPGRGCWLHPDPACAALALRRKAFARALRTTVSVPDGLFDGA</sequence>
<dbReference type="Proteomes" id="UP001596266">
    <property type="component" value="Unassembled WGS sequence"/>
</dbReference>
<dbReference type="Pfam" id="PF04296">
    <property type="entry name" value="YlxR"/>
    <property type="match status" value="1"/>
</dbReference>
<dbReference type="EMBL" id="JBHSUA010000007">
    <property type="protein sequence ID" value="MFC6395763.1"/>
    <property type="molecule type" value="Genomic_DNA"/>
</dbReference>
<accession>A0ABW1WZH6</accession>